<proteinExistence type="inferred from homology"/>
<reference evidence="4 5" key="1">
    <citation type="submission" date="2020-08" db="EMBL/GenBank/DDBJ databases">
        <title>Genomic Encyclopedia of Type Strains, Phase IV (KMG-IV): sequencing the most valuable type-strain genomes for metagenomic binning, comparative biology and taxonomic classification.</title>
        <authorList>
            <person name="Goeker M."/>
        </authorList>
    </citation>
    <scope>NUCLEOTIDE SEQUENCE [LARGE SCALE GENOMIC DNA]</scope>
    <source>
        <strain evidence="4 5">DSM 101465</strain>
    </source>
</reference>
<keyword evidence="4" id="KW-0808">Transferase</keyword>
<sequence length="100" mass="11228">MPQLYNVLRGDMSLVGPRPLALVRDDGRVVSIGSYPLRHIFRPGIAGWAQVNGCRDEAYSPEAMRRRVDLDLAYAGNWSFGLDLTILRMAFTQAWFRGAS</sequence>
<feature type="domain" description="Bacterial sugar transferase" evidence="3">
    <location>
        <begin position="1"/>
        <end position="92"/>
    </location>
</feature>
<dbReference type="Proteomes" id="UP000588017">
    <property type="component" value="Unassembled WGS sequence"/>
</dbReference>
<dbReference type="Pfam" id="PF02397">
    <property type="entry name" value="Bac_transf"/>
    <property type="match status" value="1"/>
</dbReference>
<protein>
    <submittedName>
        <fullName evidence="4">Lipopolysaccharide/colanic/teichoic acid biosynthesis glycosyltransferase</fullName>
    </submittedName>
</protein>
<evidence type="ECO:0000313" key="4">
    <source>
        <dbReference type="EMBL" id="MBB6168834.1"/>
    </source>
</evidence>
<name>A0A841KD26_9HYPH</name>
<gene>
    <name evidence="4" type="ORF">HNQ73_002471</name>
</gene>
<dbReference type="PANTHER" id="PTHR30576">
    <property type="entry name" value="COLANIC BIOSYNTHESIS UDP-GLUCOSE LIPID CARRIER TRANSFERASE"/>
    <property type="match status" value="1"/>
</dbReference>
<dbReference type="GO" id="GO:0016780">
    <property type="term" value="F:phosphotransferase activity, for other substituted phosphate groups"/>
    <property type="evidence" value="ECO:0007669"/>
    <property type="project" value="TreeGrafter"/>
</dbReference>
<keyword evidence="2" id="KW-0270">Exopolysaccharide synthesis</keyword>
<dbReference type="PANTHER" id="PTHR30576:SF0">
    <property type="entry name" value="UNDECAPRENYL-PHOSPHATE N-ACETYLGALACTOSAMINYL 1-PHOSPHATE TRANSFERASE-RELATED"/>
    <property type="match status" value="1"/>
</dbReference>
<evidence type="ECO:0000256" key="2">
    <source>
        <dbReference type="ARBA" id="ARBA00023169"/>
    </source>
</evidence>
<dbReference type="EMBL" id="JACHEH010000005">
    <property type="protein sequence ID" value="MBB6168834.1"/>
    <property type="molecule type" value="Genomic_DNA"/>
</dbReference>
<keyword evidence="5" id="KW-1185">Reference proteome</keyword>
<evidence type="ECO:0000256" key="1">
    <source>
        <dbReference type="ARBA" id="ARBA00006464"/>
    </source>
</evidence>
<evidence type="ECO:0000313" key="5">
    <source>
        <dbReference type="Proteomes" id="UP000588017"/>
    </source>
</evidence>
<comment type="caution">
    <text evidence="4">The sequence shown here is derived from an EMBL/GenBank/DDBJ whole genome shotgun (WGS) entry which is preliminary data.</text>
</comment>
<dbReference type="InterPro" id="IPR003362">
    <property type="entry name" value="Bact_transf"/>
</dbReference>
<accession>A0A841KD26</accession>
<dbReference type="AlphaFoldDB" id="A0A841KD26"/>
<evidence type="ECO:0000259" key="3">
    <source>
        <dbReference type="Pfam" id="PF02397"/>
    </source>
</evidence>
<organism evidence="4 5">
    <name type="scientific">Chelatococcus composti</name>
    <dbReference type="NCBI Taxonomy" id="1743235"/>
    <lineage>
        <taxon>Bacteria</taxon>
        <taxon>Pseudomonadati</taxon>
        <taxon>Pseudomonadota</taxon>
        <taxon>Alphaproteobacteria</taxon>
        <taxon>Hyphomicrobiales</taxon>
        <taxon>Chelatococcaceae</taxon>
        <taxon>Chelatococcus</taxon>
    </lineage>
</organism>
<comment type="similarity">
    <text evidence="1">Belongs to the bacterial sugar transferase family.</text>
</comment>
<dbReference type="GO" id="GO:0000271">
    <property type="term" value="P:polysaccharide biosynthetic process"/>
    <property type="evidence" value="ECO:0007669"/>
    <property type="project" value="UniProtKB-KW"/>
</dbReference>